<dbReference type="EMBL" id="BSXV01002077">
    <property type="protein sequence ID" value="GME94813.1"/>
    <property type="molecule type" value="Genomic_DNA"/>
</dbReference>
<evidence type="ECO:0000313" key="2">
    <source>
        <dbReference type="Proteomes" id="UP001165101"/>
    </source>
</evidence>
<organism evidence="1 2">
    <name type="scientific">Candida boidinii</name>
    <name type="common">Yeast</name>
    <dbReference type="NCBI Taxonomy" id="5477"/>
    <lineage>
        <taxon>Eukaryota</taxon>
        <taxon>Fungi</taxon>
        <taxon>Dikarya</taxon>
        <taxon>Ascomycota</taxon>
        <taxon>Saccharomycotina</taxon>
        <taxon>Pichiomycetes</taxon>
        <taxon>Pichiales</taxon>
        <taxon>Pichiaceae</taxon>
        <taxon>Ogataea</taxon>
        <taxon>Ogataea/Candida clade</taxon>
    </lineage>
</organism>
<accession>A0ACB5TU04</accession>
<keyword evidence="2" id="KW-1185">Reference proteome</keyword>
<proteinExistence type="predicted"/>
<gene>
    <name evidence="1" type="ORF">Cboi01_000365600</name>
</gene>
<sequence length="399" mass="43533">MNHTNQLPSLSSFSLNLTSGTTVSPINVNRASSPISSFHQPSFISASNGLNTIVKRENERLPLQSSTPPPPLSFASSRPHTLNSGHILAKPSTNNVSLPPLRSIFQEIPEYTDSTNRYFTTTGNQYNQYNSDTNNARQISRNSSHSSVAGTIISNSPTFGNASSVSLQQANSLPSPQSISTSPPPPVFPHNIKKSDPLSTSSSSSSLPPLNQVLMYNYDSGSSTSVDNGINHTSSISSAAHALESLHRGINRPSLRDNNMRSNNEQQNTDSSYSSSHNHNENNSHGKTVNLVRKYKCKTCLKSFTTSGHLARHTRIHTGERKHACPFEGCGARFSRQDNCMQHYKTHLNQSRRKSKLKKNSNSTSSTETSNGSKEQLNSVVTSGSDDDNELVHKSPVKK</sequence>
<evidence type="ECO:0000313" key="1">
    <source>
        <dbReference type="EMBL" id="GME94813.1"/>
    </source>
</evidence>
<dbReference type="Proteomes" id="UP001165101">
    <property type="component" value="Unassembled WGS sequence"/>
</dbReference>
<name>A0ACB5TU04_CANBO</name>
<protein>
    <submittedName>
        <fullName evidence="1">Unnamed protein product</fullName>
    </submittedName>
</protein>
<reference evidence="1" key="1">
    <citation type="submission" date="2023-04" db="EMBL/GenBank/DDBJ databases">
        <title>Candida boidinii NBRC 1967.</title>
        <authorList>
            <person name="Ichikawa N."/>
            <person name="Sato H."/>
            <person name="Tonouchi N."/>
        </authorList>
    </citation>
    <scope>NUCLEOTIDE SEQUENCE</scope>
    <source>
        <strain evidence="1">NBRC 1967</strain>
    </source>
</reference>
<comment type="caution">
    <text evidence="1">The sequence shown here is derived from an EMBL/GenBank/DDBJ whole genome shotgun (WGS) entry which is preliminary data.</text>
</comment>